<dbReference type="OMA" id="TSTKAQF"/>
<gene>
    <name evidence="1" type="ORF">Pmar_PMAR023029</name>
</gene>
<dbReference type="GO" id="GO:0003723">
    <property type="term" value="F:RNA binding"/>
    <property type="evidence" value="ECO:0007669"/>
    <property type="project" value="TreeGrafter"/>
</dbReference>
<dbReference type="RefSeq" id="XP_002771914.1">
    <property type="nucleotide sequence ID" value="XM_002771868.1"/>
</dbReference>
<dbReference type="GO" id="GO:0032040">
    <property type="term" value="C:small-subunit processome"/>
    <property type="evidence" value="ECO:0007669"/>
    <property type="project" value="TreeGrafter"/>
</dbReference>
<keyword evidence="2" id="KW-1185">Reference proteome</keyword>
<accession>C5LHX6</accession>
<dbReference type="InterPro" id="IPR046351">
    <property type="entry name" value="UTP4"/>
</dbReference>
<dbReference type="GO" id="GO:0030686">
    <property type="term" value="C:90S preribosome"/>
    <property type="evidence" value="ECO:0007669"/>
    <property type="project" value="InterPro"/>
</dbReference>
<dbReference type="PANTHER" id="PTHR44163:SF1">
    <property type="entry name" value="U3 SMALL NUCLEOLAR RNA-ASSOCIATED PROTEIN 4 HOMOLOG"/>
    <property type="match status" value="1"/>
</dbReference>
<evidence type="ECO:0000313" key="2">
    <source>
        <dbReference type="Proteomes" id="UP000007800"/>
    </source>
</evidence>
<dbReference type="SUPFAM" id="SSF50978">
    <property type="entry name" value="WD40 repeat-like"/>
    <property type="match status" value="2"/>
</dbReference>
<dbReference type="GO" id="GO:0034455">
    <property type="term" value="C:t-UTP complex"/>
    <property type="evidence" value="ECO:0007669"/>
    <property type="project" value="TreeGrafter"/>
</dbReference>
<dbReference type="GeneID" id="9048256"/>
<sequence>MEVYVSRLLQPSVSAIHSLAFSDKEDLLAVGLSDGSIQLLCASTWAVKCVIPGCEGERSVRRLCFVEGRLFSTGVHGQVNEWSTDTGKEMGSYPSNGGAIWDMAVDEEKKLLAVSTESGAIPIYSLGPSGSTTLTRLGELKGEYQAAKKKGGGGGGGSTRALSVCFGIAKDGDTSYRTVYAGNDRGIISEWRLELKGGDDGSLSLGNTVCVSDSMRILPHTNVGGGILVWTLKALSNDRIVSGDSSGCLTVWDVDKHVQLQRIREHQADILCMTVRRSSANHDLAIFTTGVDAKISKFAETTNGELSVKTSYFVNRRDANAISLHPQREILVCGGNDGQLVITSTKAQFTPVKLPHFHGLASSPAGGGVVRCSSSRRLVLTVWRNSMKIWYIPDGNSSASIAGSSESLDMLTNGVGLDTPTRINKPICLQEVALSSAAHIVASDMTNDGEVIACCTADGGVRIFSFALDELELSKLAVVADLTSVTALCLDQVSEGSTICYAADSDTGRIQLVDTAASPVEHIPWGSPFRGVVTRMALSPLMKNGSKCLVVADSYGDVHCMGISSRSSEPTFCRTCCLPSHRRSKKAKRRIGAIENRSTGKIFATSITFSTDGSLCFVTSSSSMLYCFKIGPKTFDLLWHVDIRSNINQGHRQHTKGAVAESLVEIPGQIFHTVQVTSVEAKTKQGSPTSVKVLLFADSLILAGDIKCRESPVSAAFTVVKSRFSDDTESKRWMGSHILGCAQLDERDWLHGLTDTLPSGVTEAGTSPKKYRRRANSTASADGRASAVAGVDRSLVLCSVIDQADIDQQLPPAFDRKRFYR</sequence>
<dbReference type="EMBL" id="GG682149">
    <property type="protein sequence ID" value="EER03730.1"/>
    <property type="molecule type" value="Genomic_DNA"/>
</dbReference>
<dbReference type="InterPro" id="IPR015943">
    <property type="entry name" value="WD40/YVTN_repeat-like_dom_sf"/>
</dbReference>
<proteinExistence type="predicted"/>
<dbReference type="AlphaFoldDB" id="C5LHX6"/>
<dbReference type="GO" id="GO:0000462">
    <property type="term" value="P:maturation of SSU-rRNA from tricistronic rRNA transcript (SSU-rRNA, 5.8S rRNA, LSU-rRNA)"/>
    <property type="evidence" value="ECO:0007669"/>
    <property type="project" value="InterPro"/>
</dbReference>
<name>C5LHX6_PERM5</name>
<dbReference type="InterPro" id="IPR001680">
    <property type="entry name" value="WD40_rpt"/>
</dbReference>
<dbReference type="InterPro" id="IPR036322">
    <property type="entry name" value="WD40_repeat_dom_sf"/>
</dbReference>
<dbReference type="InParanoid" id="C5LHX6"/>
<organism evidence="2">
    <name type="scientific">Perkinsus marinus (strain ATCC 50983 / TXsc)</name>
    <dbReference type="NCBI Taxonomy" id="423536"/>
    <lineage>
        <taxon>Eukaryota</taxon>
        <taxon>Sar</taxon>
        <taxon>Alveolata</taxon>
        <taxon>Perkinsozoa</taxon>
        <taxon>Perkinsea</taxon>
        <taxon>Perkinsida</taxon>
        <taxon>Perkinsidae</taxon>
        <taxon>Perkinsus</taxon>
    </lineage>
</organism>
<evidence type="ECO:0008006" key="3">
    <source>
        <dbReference type="Google" id="ProtNLM"/>
    </source>
</evidence>
<dbReference type="PANTHER" id="PTHR44163">
    <property type="entry name" value="U3 SMALL NUCLEOLAR RNA-ASSOCIATED PROTEIN 4 HOMOLOG"/>
    <property type="match status" value="1"/>
</dbReference>
<evidence type="ECO:0000313" key="1">
    <source>
        <dbReference type="EMBL" id="EER03730.1"/>
    </source>
</evidence>
<reference evidence="1 2" key="1">
    <citation type="submission" date="2008-07" db="EMBL/GenBank/DDBJ databases">
        <authorList>
            <person name="El-Sayed N."/>
            <person name="Caler E."/>
            <person name="Inman J."/>
            <person name="Amedeo P."/>
            <person name="Hass B."/>
            <person name="Wortman J."/>
        </authorList>
    </citation>
    <scope>NUCLEOTIDE SEQUENCE [LARGE SCALE GENOMIC DNA]</scope>
    <source>
        <strain evidence="2">ATCC 50983 / TXsc</strain>
    </source>
</reference>
<dbReference type="Gene3D" id="2.130.10.10">
    <property type="entry name" value="YVTN repeat-like/Quinoprotein amine dehydrogenase"/>
    <property type="match status" value="3"/>
</dbReference>
<dbReference type="SMART" id="SM00320">
    <property type="entry name" value="WD40"/>
    <property type="match status" value="8"/>
</dbReference>
<dbReference type="Proteomes" id="UP000007800">
    <property type="component" value="Unassembled WGS sequence"/>
</dbReference>
<protein>
    <recommendedName>
        <fullName evidence="3">Cirrhosis, autosomal recessive 1A (Cirhin)</fullName>
    </recommendedName>
</protein>
<dbReference type="OrthoDB" id="8883818at2759"/>